<feature type="region of interest" description="Disordered" evidence="1">
    <location>
        <begin position="250"/>
        <end position="288"/>
    </location>
</feature>
<name>A0A9P7FWT0_9AGAR</name>
<evidence type="ECO:0000256" key="1">
    <source>
        <dbReference type="SAM" id="MobiDB-lite"/>
    </source>
</evidence>
<accession>A0A9P7FWT0</accession>
<protein>
    <submittedName>
        <fullName evidence="2">Uncharacterized protein</fullName>
    </submittedName>
</protein>
<gene>
    <name evidence="2" type="ORF">H0H81_012039</name>
</gene>
<feature type="compositionally biased region" description="Low complexity" evidence="1">
    <location>
        <begin position="174"/>
        <end position="184"/>
    </location>
</feature>
<sequence length="383" mass="43159">MSIDSNPNGIYIHFDPNKVVLPPIFGGPLPQSSAPPTSPTDEKKRKRDSNTATSSFNNFEKVLRRATDNEQNYLAKSGKDSPVTKDRLKSFESRELLIKALRDSFRESQNVNFAASYRSHDPDVSHKHRIQGITHEIWKATGYRFTVKDHPRIKDGHKTRLWCSQDEAHKNRPSKSSQSPRVSSDGAILAKARYPCRSGLLISSRDDGPAGTSLVVVRMHHHHTHEAYYDHTLPPEMTQSIWEKIEARSGPSLPISAPPLQDLGPPLENNTSEETEAGDDHDSPPLGERNIVMHEATTAPVSAPQQEDKPTLTEEVFRVRMRQHIANIRDFCDGLEYQLPFNDFRLLEALESQGEQFLGFVNYCLEMEGRLKSSDDQSPMANS</sequence>
<dbReference type="Proteomes" id="UP000717328">
    <property type="component" value="Unassembled WGS sequence"/>
</dbReference>
<reference evidence="2" key="1">
    <citation type="submission" date="2021-02" db="EMBL/GenBank/DDBJ databases">
        <authorList>
            <person name="Nieuwenhuis M."/>
            <person name="Van De Peppel L.J.J."/>
        </authorList>
    </citation>
    <scope>NUCLEOTIDE SEQUENCE</scope>
    <source>
        <strain evidence="2">D49</strain>
    </source>
</reference>
<keyword evidence="3" id="KW-1185">Reference proteome</keyword>
<evidence type="ECO:0000313" key="2">
    <source>
        <dbReference type="EMBL" id="KAG5638539.1"/>
    </source>
</evidence>
<feature type="region of interest" description="Disordered" evidence="1">
    <location>
        <begin position="164"/>
        <end position="187"/>
    </location>
</feature>
<dbReference type="EMBL" id="JABCKI010005757">
    <property type="protein sequence ID" value="KAG5638539.1"/>
    <property type="molecule type" value="Genomic_DNA"/>
</dbReference>
<evidence type="ECO:0000313" key="3">
    <source>
        <dbReference type="Proteomes" id="UP000717328"/>
    </source>
</evidence>
<comment type="caution">
    <text evidence="2">The sequence shown here is derived from an EMBL/GenBank/DDBJ whole genome shotgun (WGS) entry which is preliminary data.</text>
</comment>
<reference evidence="2" key="2">
    <citation type="submission" date="2021-10" db="EMBL/GenBank/DDBJ databases">
        <title>Phylogenomics reveals ancestral predisposition of the termite-cultivated fungus Termitomyces towards a domesticated lifestyle.</title>
        <authorList>
            <person name="Auxier B."/>
            <person name="Grum-Grzhimaylo A."/>
            <person name="Cardenas M.E."/>
            <person name="Lodge J.D."/>
            <person name="Laessoe T."/>
            <person name="Pedersen O."/>
            <person name="Smith M.E."/>
            <person name="Kuyper T.W."/>
            <person name="Franco-Molano E.A."/>
            <person name="Baroni T.J."/>
            <person name="Aanen D.K."/>
        </authorList>
    </citation>
    <scope>NUCLEOTIDE SEQUENCE</scope>
    <source>
        <strain evidence="2">D49</strain>
    </source>
</reference>
<proteinExistence type="predicted"/>
<dbReference type="AlphaFoldDB" id="A0A9P7FWT0"/>
<feature type="region of interest" description="Disordered" evidence="1">
    <location>
        <begin position="23"/>
        <end position="59"/>
    </location>
</feature>
<organism evidence="2 3">
    <name type="scientific">Sphagnurus paluster</name>
    <dbReference type="NCBI Taxonomy" id="117069"/>
    <lineage>
        <taxon>Eukaryota</taxon>
        <taxon>Fungi</taxon>
        <taxon>Dikarya</taxon>
        <taxon>Basidiomycota</taxon>
        <taxon>Agaricomycotina</taxon>
        <taxon>Agaricomycetes</taxon>
        <taxon>Agaricomycetidae</taxon>
        <taxon>Agaricales</taxon>
        <taxon>Tricholomatineae</taxon>
        <taxon>Lyophyllaceae</taxon>
        <taxon>Sphagnurus</taxon>
    </lineage>
</organism>
<dbReference type="OrthoDB" id="3205748at2759"/>